<accession>A0A830HAF2</accession>
<evidence type="ECO:0000313" key="4">
    <source>
        <dbReference type="EMBL" id="GHP03965.1"/>
    </source>
</evidence>
<protein>
    <recommendedName>
        <fullName evidence="6">Mini-chromosome maintenance complex-binding protein</fullName>
    </recommendedName>
</protein>
<dbReference type="Proteomes" id="UP000660262">
    <property type="component" value="Unassembled WGS sequence"/>
</dbReference>
<reference evidence="4" key="1">
    <citation type="submission" date="2020-10" db="EMBL/GenBank/DDBJ databases">
        <title>Unveiling of a novel bifunctional photoreceptor, Dualchrome1, isolated from a cosmopolitan green alga.</title>
        <authorList>
            <person name="Suzuki S."/>
            <person name="Kawachi M."/>
        </authorList>
    </citation>
    <scope>NUCLEOTIDE SEQUENCE</scope>
    <source>
        <strain evidence="4">NIES 2893</strain>
    </source>
</reference>
<dbReference type="GO" id="GO:0005634">
    <property type="term" value="C:nucleus"/>
    <property type="evidence" value="ECO:0007669"/>
    <property type="project" value="UniProtKB-SubCell"/>
</dbReference>
<dbReference type="PANTHER" id="PTHR13489">
    <property type="entry name" value="MINI-CHROMOSOME MAINTENANCE COMPLEX-BINDING PROTEIN"/>
    <property type="match status" value="1"/>
</dbReference>
<dbReference type="EMBL" id="BNJQ01000006">
    <property type="protein sequence ID" value="GHP03965.1"/>
    <property type="molecule type" value="Genomic_DNA"/>
</dbReference>
<feature type="compositionally biased region" description="Polar residues" evidence="3">
    <location>
        <begin position="157"/>
        <end position="183"/>
    </location>
</feature>
<gene>
    <name evidence="4" type="ORF">PPROV_000271900</name>
</gene>
<feature type="region of interest" description="Disordered" evidence="3">
    <location>
        <begin position="139"/>
        <end position="205"/>
    </location>
</feature>
<comment type="subcellular location">
    <subcellularLocation>
        <location evidence="1">Nucleus</location>
    </subcellularLocation>
</comment>
<evidence type="ECO:0000256" key="2">
    <source>
        <dbReference type="ARBA" id="ARBA00023242"/>
    </source>
</evidence>
<keyword evidence="2" id="KW-0539">Nucleus</keyword>
<dbReference type="OrthoDB" id="329666at2759"/>
<evidence type="ECO:0000256" key="1">
    <source>
        <dbReference type="ARBA" id="ARBA00004123"/>
    </source>
</evidence>
<dbReference type="Pfam" id="PF09739">
    <property type="entry name" value="MCM_bind"/>
    <property type="match status" value="1"/>
</dbReference>
<comment type="caution">
    <text evidence="4">The sequence shown here is derived from an EMBL/GenBank/DDBJ whole genome shotgun (WGS) entry which is preliminary data.</text>
</comment>
<dbReference type="AlphaFoldDB" id="A0A830HAF2"/>
<dbReference type="GO" id="GO:0006261">
    <property type="term" value="P:DNA-templated DNA replication"/>
    <property type="evidence" value="ECO:0007669"/>
    <property type="project" value="TreeGrafter"/>
</dbReference>
<dbReference type="InterPro" id="IPR019140">
    <property type="entry name" value="MCM_complex-bd"/>
</dbReference>
<proteinExistence type="predicted"/>
<evidence type="ECO:0000313" key="5">
    <source>
        <dbReference type="Proteomes" id="UP000660262"/>
    </source>
</evidence>
<evidence type="ECO:0008006" key="6">
    <source>
        <dbReference type="Google" id="ProtNLM"/>
    </source>
</evidence>
<evidence type="ECO:0000256" key="3">
    <source>
        <dbReference type="SAM" id="MobiDB-lite"/>
    </source>
</evidence>
<sequence length="588" mass="61779">MSSSDVFASISSLASSSSSSPSSQSDLYTCVFQHFSGGSSGNHGSSGSSVVSLTPPHRLGTHVETFGATCVRMIMLVQDVPNPEMFVGGASNAYRETPQNTQDPFTSWTEGAQNVIWERRPMLLVPIPNEASWVQDDFGVMPPATPTREVDSPAAPPQTNNGANRKRPISSTTMVDSAEQTAAPSLREQPAAPTPPPLPTAQQQQISEAGSVLAKFYPANGAPLPKLHDVVEVIGVVTHTPADFTNMLDDPSFASASPAYPPPSQLPRLQVLHYRTLEPVQRISRSVVEAPVQDVRSLLLASLTSEAFAGDALAAEYMLLQLLSRVYARVGDRPLGKLSLNFTRCTEITASSIVTCVSGLCAYAGGVRLTQLAAADAPSLVPKKDYETERLMRGALQLPASSVLVIDETDVVEGMQFGEVGVKNLSALQAVATKASLPIDFTFYETACPLDVSVISVSRGKSLLRDTFDAAVPVQPDAAAAAAAASVVSAAVAGAVDALRLAVLKARTCGDASIPASEAAALALETAVVSHKNALAQAGVDVTQEHLHHALTLARLLAISYGDAEVSAAHVNRASELEVAREKRLIAA</sequence>
<keyword evidence="5" id="KW-1185">Reference proteome</keyword>
<dbReference type="PANTHER" id="PTHR13489:SF0">
    <property type="entry name" value="MINI-CHROMOSOME MAINTENANCE COMPLEX-BINDING PROTEIN"/>
    <property type="match status" value="1"/>
</dbReference>
<organism evidence="4 5">
    <name type="scientific">Pycnococcus provasolii</name>
    <dbReference type="NCBI Taxonomy" id="41880"/>
    <lineage>
        <taxon>Eukaryota</taxon>
        <taxon>Viridiplantae</taxon>
        <taxon>Chlorophyta</taxon>
        <taxon>Pseudoscourfieldiophyceae</taxon>
        <taxon>Pseudoscourfieldiales</taxon>
        <taxon>Pycnococcaceae</taxon>
        <taxon>Pycnococcus</taxon>
    </lineage>
</organism>
<name>A0A830HAF2_9CHLO</name>
<dbReference type="GO" id="GO:0003682">
    <property type="term" value="F:chromatin binding"/>
    <property type="evidence" value="ECO:0007669"/>
    <property type="project" value="TreeGrafter"/>
</dbReference>